<name>A0A8S5QPQ6_9CAUD</name>
<reference evidence="2" key="1">
    <citation type="journal article" date="2021" name="Proc. Natl. Acad. Sci. U.S.A.">
        <title>A Catalog of Tens of Thousands of Viruses from Human Metagenomes Reveals Hidden Associations with Chronic Diseases.</title>
        <authorList>
            <person name="Tisza M.J."/>
            <person name="Buck C.B."/>
        </authorList>
    </citation>
    <scope>NUCLEOTIDE SEQUENCE</scope>
    <source>
        <strain evidence="2">CtsoB6</strain>
    </source>
</reference>
<dbReference type="EMBL" id="BK015700">
    <property type="protein sequence ID" value="DAE20741.1"/>
    <property type="molecule type" value="Genomic_DNA"/>
</dbReference>
<sequence length="38" mass="4209">MGFYFSQRTLKSSNGSMNTNQNLTLGIFPILKNRSGGK</sequence>
<feature type="region of interest" description="Disordered" evidence="1">
    <location>
        <begin position="1"/>
        <end position="21"/>
    </location>
</feature>
<evidence type="ECO:0000256" key="1">
    <source>
        <dbReference type="SAM" id="MobiDB-lite"/>
    </source>
</evidence>
<organism evidence="2">
    <name type="scientific">Siphoviridae sp. ctsoB6</name>
    <dbReference type="NCBI Taxonomy" id="2826487"/>
    <lineage>
        <taxon>Viruses</taxon>
        <taxon>Duplodnaviria</taxon>
        <taxon>Heunggongvirae</taxon>
        <taxon>Uroviricota</taxon>
        <taxon>Caudoviricetes</taxon>
    </lineage>
</organism>
<evidence type="ECO:0000313" key="2">
    <source>
        <dbReference type="EMBL" id="DAE20741.1"/>
    </source>
</evidence>
<protein>
    <submittedName>
        <fullName evidence="2">Uncharacterized protein</fullName>
    </submittedName>
</protein>
<proteinExistence type="predicted"/>
<accession>A0A8S5QPQ6</accession>